<dbReference type="Proteomes" id="UP000485484">
    <property type="component" value="Unassembled WGS sequence"/>
</dbReference>
<feature type="domain" description="D-isomer specific 2-hydroxyacid dehydrogenase NAD-binding" evidence="5">
    <location>
        <begin position="114"/>
        <end position="291"/>
    </location>
</feature>
<name>A0A1V5MGE6_UNCT6</name>
<protein>
    <submittedName>
        <fullName evidence="6">Glycerate dehydrogenase</fullName>
        <ecNumber evidence="6">1.1.1.29</ecNumber>
    </submittedName>
</protein>
<evidence type="ECO:0000313" key="6">
    <source>
        <dbReference type="EMBL" id="OPZ92182.1"/>
    </source>
</evidence>
<dbReference type="PANTHER" id="PTHR10996">
    <property type="entry name" value="2-HYDROXYACID DEHYDROGENASE-RELATED"/>
    <property type="match status" value="1"/>
</dbReference>
<dbReference type="EMBL" id="MWAK01000123">
    <property type="protein sequence ID" value="OPZ92182.1"/>
    <property type="molecule type" value="Genomic_DNA"/>
</dbReference>
<dbReference type="GO" id="GO:0008465">
    <property type="term" value="F:hydroxypyruvate reductase (NADH) activity"/>
    <property type="evidence" value="ECO:0007669"/>
    <property type="project" value="UniProtKB-EC"/>
</dbReference>
<dbReference type="GO" id="GO:0005829">
    <property type="term" value="C:cytosol"/>
    <property type="evidence" value="ECO:0007669"/>
    <property type="project" value="TreeGrafter"/>
</dbReference>
<comment type="similarity">
    <text evidence="3">Belongs to the D-isomer specific 2-hydroxyacid dehydrogenase family.</text>
</comment>
<proteinExistence type="inferred from homology"/>
<dbReference type="Pfam" id="PF00389">
    <property type="entry name" value="2-Hacid_dh"/>
    <property type="match status" value="1"/>
</dbReference>
<dbReference type="GO" id="GO:0030267">
    <property type="term" value="F:glyoxylate reductase (NADPH) activity"/>
    <property type="evidence" value="ECO:0007669"/>
    <property type="project" value="TreeGrafter"/>
</dbReference>
<dbReference type="Pfam" id="PF02826">
    <property type="entry name" value="2-Hacid_dh_C"/>
    <property type="match status" value="1"/>
</dbReference>
<gene>
    <name evidence="6" type="primary">hprA</name>
    <name evidence="6" type="ORF">BWY73_00908</name>
</gene>
<evidence type="ECO:0000259" key="4">
    <source>
        <dbReference type="Pfam" id="PF00389"/>
    </source>
</evidence>
<feature type="domain" description="D-isomer specific 2-hydroxyacid dehydrogenase catalytic" evidence="4">
    <location>
        <begin position="49"/>
        <end position="322"/>
    </location>
</feature>
<dbReference type="EC" id="1.1.1.29" evidence="6"/>
<evidence type="ECO:0000256" key="1">
    <source>
        <dbReference type="ARBA" id="ARBA00023002"/>
    </source>
</evidence>
<dbReference type="InterPro" id="IPR006139">
    <property type="entry name" value="D-isomer_2_OHA_DH_cat_dom"/>
</dbReference>
<dbReference type="InterPro" id="IPR036291">
    <property type="entry name" value="NAD(P)-bd_dom_sf"/>
</dbReference>
<dbReference type="AlphaFoldDB" id="A0A1V5MGE6"/>
<dbReference type="SUPFAM" id="SSF51735">
    <property type="entry name" value="NAD(P)-binding Rossmann-fold domains"/>
    <property type="match status" value="1"/>
</dbReference>
<dbReference type="PROSITE" id="PS00671">
    <property type="entry name" value="D_2_HYDROXYACID_DH_3"/>
    <property type="match status" value="1"/>
</dbReference>
<dbReference type="SUPFAM" id="SSF52283">
    <property type="entry name" value="Formate/glycerate dehydrogenase catalytic domain-like"/>
    <property type="match status" value="1"/>
</dbReference>
<dbReference type="InterPro" id="IPR006140">
    <property type="entry name" value="D-isomer_DH_NAD-bd"/>
</dbReference>
<sequence>MKKPTVVSLIKKELQTQLFSPADRERLNRLARIDEIEPDPEKPPRLPAETVACLTSWGSPRFTEEILTAAPDLKLVVYAAGSVRPVVSEALWKRGIVVTSASAAIAIGVAEHTLGLMLSTLKRVCRFNELLHQGGWYHQEERVKIREIYGLTVGVVGAGHAGRHFIRLLKNFEVRILLYDPYLDPAEAVRLGVEPAASLEALIPQVDVLSLHAPALPSTRDLINRENLKLFKDGALLINTARGALIDETALYEELLTGRLTACLDVRYPEPPVPEPPLWKLPNVILTPHIAGGVTDNMKRLGKYALRELENFFSGRPPVYPVTERDLERMA</sequence>
<comment type="caution">
    <text evidence="6">The sequence shown here is derived from an EMBL/GenBank/DDBJ whole genome shotgun (WGS) entry which is preliminary data.</text>
</comment>
<evidence type="ECO:0000256" key="2">
    <source>
        <dbReference type="ARBA" id="ARBA00023027"/>
    </source>
</evidence>
<dbReference type="CDD" id="cd12167">
    <property type="entry name" value="2-Hacid_dh_8"/>
    <property type="match status" value="1"/>
</dbReference>
<accession>A0A1V5MGE6</accession>
<evidence type="ECO:0000259" key="5">
    <source>
        <dbReference type="Pfam" id="PF02826"/>
    </source>
</evidence>
<reference evidence="6" key="1">
    <citation type="submission" date="2017-02" db="EMBL/GenBank/DDBJ databases">
        <title>Delving into the versatile metabolic prowess of the omnipresent phylum Bacteroidetes.</title>
        <authorList>
            <person name="Nobu M.K."/>
            <person name="Mei R."/>
            <person name="Narihiro T."/>
            <person name="Kuroda K."/>
            <person name="Liu W.-T."/>
        </authorList>
    </citation>
    <scope>NUCLEOTIDE SEQUENCE</scope>
    <source>
        <strain evidence="6">ADurb.Bin417</strain>
    </source>
</reference>
<keyword evidence="2" id="KW-0520">NAD</keyword>
<dbReference type="Gene3D" id="3.40.50.720">
    <property type="entry name" value="NAD(P)-binding Rossmann-like Domain"/>
    <property type="match status" value="2"/>
</dbReference>
<dbReference type="GO" id="GO:0051287">
    <property type="term" value="F:NAD binding"/>
    <property type="evidence" value="ECO:0007669"/>
    <property type="project" value="InterPro"/>
</dbReference>
<dbReference type="InterPro" id="IPR029753">
    <property type="entry name" value="D-isomer_DH_CS"/>
</dbReference>
<evidence type="ECO:0000256" key="3">
    <source>
        <dbReference type="RuleBase" id="RU003719"/>
    </source>
</evidence>
<dbReference type="InterPro" id="IPR050223">
    <property type="entry name" value="D-isomer_2-hydroxyacid_DH"/>
</dbReference>
<keyword evidence="1 3" id="KW-0560">Oxidoreductase</keyword>
<organism evidence="6">
    <name type="scientific">candidate division TA06 bacterium ADurb.Bin417</name>
    <dbReference type="NCBI Taxonomy" id="1852828"/>
    <lineage>
        <taxon>Bacteria</taxon>
        <taxon>Bacteria division TA06</taxon>
    </lineage>
</organism>
<dbReference type="PANTHER" id="PTHR10996:SF178">
    <property type="entry name" value="2-HYDROXYACID DEHYDROGENASE YGL185C-RELATED"/>
    <property type="match status" value="1"/>
</dbReference>